<evidence type="ECO:0000313" key="2">
    <source>
        <dbReference type="EMBL" id="KAE9277954.1"/>
    </source>
</evidence>
<organism evidence="2 3">
    <name type="scientific">Phytophthora fragariae</name>
    <dbReference type="NCBI Taxonomy" id="53985"/>
    <lineage>
        <taxon>Eukaryota</taxon>
        <taxon>Sar</taxon>
        <taxon>Stramenopiles</taxon>
        <taxon>Oomycota</taxon>
        <taxon>Peronosporomycetes</taxon>
        <taxon>Peronosporales</taxon>
        <taxon>Peronosporaceae</taxon>
        <taxon>Phytophthora</taxon>
    </lineage>
</organism>
<dbReference type="EMBL" id="QXFY01004370">
    <property type="protein sequence ID" value="KAE9277954.1"/>
    <property type="molecule type" value="Genomic_DNA"/>
</dbReference>
<accession>A0A6G0QAL2</accession>
<feature type="region of interest" description="Disordered" evidence="1">
    <location>
        <begin position="150"/>
        <end position="175"/>
    </location>
</feature>
<protein>
    <submittedName>
        <fullName evidence="2">Uncharacterized protein</fullName>
    </submittedName>
</protein>
<reference evidence="2 3" key="1">
    <citation type="submission" date="2018-09" db="EMBL/GenBank/DDBJ databases">
        <title>Genomic investigation of the strawberry pathogen Phytophthora fragariae indicates pathogenicity is determined by transcriptional variation in three key races.</title>
        <authorList>
            <person name="Adams T.M."/>
            <person name="Armitage A.D."/>
            <person name="Sobczyk M.K."/>
            <person name="Bates H.J."/>
            <person name="Dunwell J.M."/>
            <person name="Nellist C.F."/>
            <person name="Harrison R.J."/>
        </authorList>
    </citation>
    <scope>NUCLEOTIDE SEQUENCE [LARGE SCALE GENOMIC DNA]</scope>
    <source>
        <strain evidence="2 3">NOV-77</strain>
    </source>
</reference>
<feature type="region of interest" description="Disordered" evidence="1">
    <location>
        <begin position="70"/>
        <end position="90"/>
    </location>
</feature>
<feature type="region of interest" description="Disordered" evidence="1">
    <location>
        <begin position="110"/>
        <end position="135"/>
    </location>
</feature>
<sequence length="246" mass="26575">MASTAFMVSVSASEFPASWVSVWATACTAPACMAQVLVSASVCPVWPALVSMSASPVLVLVAPRSDTTVPTRLPTRTHTPALPPTLTHTPAHPLMLFPTRMQARLPTPTHTPVPLPMLSPTRMRTQAPPRPWSTVAVPTRTRMPALAPAATVVRPRQSRQRTVTEPPPPPPRRRSVARLRPLLRMRTLARAVRAGAPALDLAVAQAPAQAPALVADRVPQLVARALRLRKRTASSARCKEWVRVCL</sequence>
<gene>
    <name evidence="2" type="ORF">PF008_g28735</name>
</gene>
<evidence type="ECO:0000256" key="1">
    <source>
        <dbReference type="SAM" id="MobiDB-lite"/>
    </source>
</evidence>
<proteinExistence type="predicted"/>
<evidence type="ECO:0000313" key="3">
    <source>
        <dbReference type="Proteomes" id="UP000486351"/>
    </source>
</evidence>
<dbReference type="AlphaFoldDB" id="A0A6G0QAL2"/>
<dbReference type="Proteomes" id="UP000486351">
    <property type="component" value="Unassembled WGS sequence"/>
</dbReference>
<comment type="caution">
    <text evidence="2">The sequence shown here is derived from an EMBL/GenBank/DDBJ whole genome shotgun (WGS) entry which is preliminary data.</text>
</comment>
<name>A0A6G0QAL2_9STRA</name>